<reference evidence="13" key="1">
    <citation type="submission" date="2023-01" db="EMBL/GenBank/DDBJ databases">
        <title>Metagenome sequencing of chrysophaentin producing Chrysophaeum taylorii.</title>
        <authorList>
            <person name="Davison J."/>
            <person name="Bewley C."/>
        </authorList>
    </citation>
    <scope>NUCLEOTIDE SEQUENCE</scope>
    <source>
        <strain evidence="13">NIES-1699</strain>
    </source>
</reference>
<feature type="domain" description="ABC transmembrane type-1" evidence="12">
    <location>
        <begin position="795"/>
        <end position="1068"/>
    </location>
</feature>
<feature type="transmembrane region" description="Helical" evidence="10">
    <location>
        <begin position="790"/>
        <end position="818"/>
    </location>
</feature>
<feature type="domain" description="ABC transporter" evidence="11">
    <location>
        <begin position="493"/>
        <end position="725"/>
    </location>
</feature>
<keyword evidence="7 10" id="KW-1133">Transmembrane helix</keyword>
<dbReference type="PROSITE" id="PS00211">
    <property type="entry name" value="ABC_TRANSPORTER_1"/>
    <property type="match status" value="1"/>
</dbReference>
<feature type="transmembrane region" description="Helical" evidence="10">
    <location>
        <begin position="228"/>
        <end position="248"/>
    </location>
</feature>
<feature type="domain" description="ABC transporter" evidence="11">
    <location>
        <begin position="1116"/>
        <end position="1347"/>
    </location>
</feature>
<feature type="transmembrane region" description="Helical" evidence="10">
    <location>
        <begin position="77"/>
        <end position="105"/>
    </location>
</feature>
<feature type="transmembrane region" description="Helical" evidence="10">
    <location>
        <begin position="1021"/>
        <end position="1044"/>
    </location>
</feature>
<evidence type="ECO:0000259" key="11">
    <source>
        <dbReference type="PROSITE" id="PS50893"/>
    </source>
</evidence>
<dbReference type="PANTHER" id="PTHR24223:SF456">
    <property type="entry name" value="MULTIDRUG RESISTANCE-ASSOCIATED PROTEIN LETHAL(2)03659"/>
    <property type="match status" value="1"/>
</dbReference>
<dbReference type="SMART" id="SM00382">
    <property type="entry name" value="AAA"/>
    <property type="match status" value="2"/>
</dbReference>
<dbReference type="PANTHER" id="PTHR24223">
    <property type="entry name" value="ATP-BINDING CASSETTE SUB-FAMILY C"/>
    <property type="match status" value="1"/>
</dbReference>
<dbReference type="InterPro" id="IPR027417">
    <property type="entry name" value="P-loop_NTPase"/>
</dbReference>
<evidence type="ECO:0000256" key="6">
    <source>
        <dbReference type="ARBA" id="ARBA00022840"/>
    </source>
</evidence>
<comment type="caution">
    <text evidence="13">The sequence shown here is derived from an EMBL/GenBank/DDBJ whole genome shotgun (WGS) entry which is preliminary data.</text>
</comment>
<evidence type="ECO:0000256" key="10">
    <source>
        <dbReference type="SAM" id="Phobius"/>
    </source>
</evidence>
<dbReference type="CDD" id="cd18580">
    <property type="entry name" value="ABC_6TM_ABCC_D2"/>
    <property type="match status" value="1"/>
</dbReference>
<keyword evidence="5" id="KW-0547">Nucleotide-binding</keyword>
<dbReference type="GO" id="GO:0016887">
    <property type="term" value="F:ATP hydrolysis activity"/>
    <property type="evidence" value="ECO:0007669"/>
    <property type="project" value="InterPro"/>
</dbReference>
<dbReference type="Pfam" id="PF00664">
    <property type="entry name" value="ABC_membrane"/>
    <property type="match status" value="2"/>
</dbReference>
<comment type="similarity">
    <text evidence="2">Belongs to the ABC transporter superfamily. ABCC family. Conjugate transporter (TC 3.A.1.208) subfamily.</text>
</comment>
<dbReference type="GO" id="GO:0140359">
    <property type="term" value="F:ABC-type transporter activity"/>
    <property type="evidence" value="ECO:0007669"/>
    <property type="project" value="InterPro"/>
</dbReference>
<evidence type="ECO:0000256" key="8">
    <source>
        <dbReference type="ARBA" id="ARBA00023136"/>
    </source>
</evidence>
<dbReference type="Gene3D" id="3.40.50.300">
    <property type="entry name" value="P-loop containing nucleotide triphosphate hydrolases"/>
    <property type="match status" value="2"/>
</dbReference>
<evidence type="ECO:0000256" key="9">
    <source>
        <dbReference type="SAM" id="MobiDB-lite"/>
    </source>
</evidence>
<organism evidence="13 14">
    <name type="scientific">Chrysophaeum taylorii</name>
    <dbReference type="NCBI Taxonomy" id="2483200"/>
    <lineage>
        <taxon>Eukaryota</taxon>
        <taxon>Sar</taxon>
        <taxon>Stramenopiles</taxon>
        <taxon>Ochrophyta</taxon>
        <taxon>Pelagophyceae</taxon>
        <taxon>Pelagomonadales</taxon>
        <taxon>Pelagomonadaceae</taxon>
        <taxon>Chrysophaeum</taxon>
    </lineage>
</organism>
<evidence type="ECO:0000256" key="1">
    <source>
        <dbReference type="ARBA" id="ARBA00004141"/>
    </source>
</evidence>
<proteinExistence type="inferred from homology"/>
<feature type="transmembrane region" description="Helical" evidence="10">
    <location>
        <begin position="314"/>
        <end position="334"/>
    </location>
</feature>
<evidence type="ECO:0000256" key="7">
    <source>
        <dbReference type="ARBA" id="ARBA00022989"/>
    </source>
</evidence>
<dbReference type="PROSITE" id="PS50929">
    <property type="entry name" value="ABC_TM1F"/>
    <property type="match status" value="2"/>
</dbReference>
<protein>
    <submittedName>
        <fullName evidence="13">Uncharacterized protein</fullName>
    </submittedName>
</protein>
<dbReference type="InterPro" id="IPR011527">
    <property type="entry name" value="ABC1_TM_dom"/>
</dbReference>
<evidence type="ECO:0000313" key="14">
    <source>
        <dbReference type="Proteomes" id="UP001230188"/>
    </source>
</evidence>
<dbReference type="InterPro" id="IPR003439">
    <property type="entry name" value="ABC_transporter-like_ATP-bd"/>
</dbReference>
<evidence type="ECO:0000256" key="3">
    <source>
        <dbReference type="ARBA" id="ARBA00022448"/>
    </source>
</evidence>
<dbReference type="InterPro" id="IPR036640">
    <property type="entry name" value="ABC1_TM_sf"/>
</dbReference>
<dbReference type="InterPro" id="IPR003593">
    <property type="entry name" value="AAA+_ATPase"/>
</dbReference>
<feature type="transmembrane region" description="Helical" evidence="10">
    <location>
        <begin position="202"/>
        <end position="222"/>
    </location>
</feature>
<evidence type="ECO:0000259" key="12">
    <source>
        <dbReference type="PROSITE" id="PS50929"/>
    </source>
</evidence>
<dbReference type="Proteomes" id="UP001230188">
    <property type="component" value="Unassembled WGS sequence"/>
</dbReference>
<dbReference type="GO" id="GO:0016020">
    <property type="term" value="C:membrane"/>
    <property type="evidence" value="ECO:0007669"/>
    <property type="project" value="UniProtKB-SubCell"/>
</dbReference>
<dbReference type="EMBL" id="JAQMWT010000379">
    <property type="protein sequence ID" value="KAJ8602522.1"/>
    <property type="molecule type" value="Genomic_DNA"/>
</dbReference>
<dbReference type="FunFam" id="3.40.50.300:FF:000630">
    <property type="entry name" value="ATP-binding cassette (ABC) transporter, putative"/>
    <property type="match status" value="1"/>
</dbReference>
<feature type="transmembrane region" description="Helical" evidence="10">
    <location>
        <begin position="838"/>
        <end position="860"/>
    </location>
</feature>
<name>A0AAD7XK88_9STRA</name>
<evidence type="ECO:0000256" key="5">
    <source>
        <dbReference type="ARBA" id="ARBA00022741"/>
    </source>
</evidence>
<dbReference type="InterPro" id="IPR044746">
    <property type="entry name" value="ABCC_6TM_D1"/>
</dbReference>
<dbReference type="GO" id="GO:0005524">
    <property type="term" value="F:ATP binding"/>
    <property type="evidence" value="ECO:0007669"/>
    <property type="project" value="UniProtKB-KW"/>
</dbReference>
<feature type="transmembrane region" description="Helical" evidence="10">
    <location>
        <begin position="125"/>
        <end position="147"/>
    </location>
</feature>
<dbReference type="InterPro" id="IPR017871">
    <property type="entry name" value="ABC_transporter-like_CS"/>
</dbReference>
<dbReference type="CDD" id="cd18579">
    <property type="entry name" value="ABC_6TM_ABCC_D1"/>
    <property type="match status" value="1"/>
</dbReference>
<feature type="transmembrane region" description="Helical" evidence="10">
    <location>
        <begin position="919"/>
        <end position="948"/>
    </location>
</feature>
<accession>A0AAD7XK88</accession>
<keyword evidence="3" id="KW-0813">Transport</keyword>
<dbReference type="Pfam" id="PF00005">
    <property type="entry name" value="ABC_tran"/>
    <property type="match status" value="2"/>
</dbReference>
<evidence type="ECO:0000313" key="13">
    <source>
        <dbReference type="EMBL" id="KAJ8602522.1"/>
    </source>
</evidence>
<keyword evidence="4 10" id="KW-0812">Transmembrane</keyword>
<dbReference type="Gene3D" id="1.20.1560.10">
    <property type="entry name" value="ABC transporter type 1, transmembrane domain"/>
    <property type="match status" value="2"/>
</dbReference>
<comment type="subcellular location">
    <subcellularLocation>
        <location evidence="1">Membrane</location>
        <topology evidence="1">Multi-pass membrane protein</topology>
    </subcellularLocation>
</comment>
<dbReference type="PROSITE" id="PS50893">
    <property type="entry name" value="ABC_TRANSPORTER_2"/>
    <property type="match status" value="2"/>
</dbReference>
<feature type="region of interest" description="Disordered" evidence="9">
    <location>
        <begin position="424"/>
        <end position="469"/>
    </location>
</feature>
<keyword evidence="14" id="KW-1185">Reference proteome</keyword>
<dbReference type="SUPFAM" id="SSF52540">
    <property type="entry name" value="P-loop containing nucleoside triphosphate hydrolases"/>
    <property type="match status" value="2"/>
</dbReference>
<dbReference type="InterPro" id="IPR050173">
    <property type="entry name" value="ABC_transporter_C-like"/>
</dbReference>
<sequence>MEAERSSSPWDDASIFSRLTYLFVVPLLRLGQQETLSTEHLPPLARRDDVRRISGRMKTAWARECERRGVKASLTRALLACFMPEIVLSGVLTSIEYCAIVGQALVLGPFVGWVASGGSDMGVGAAYACGFVALSALQGILHHYAFYVSMRGGWNVRNGMIDTLHSKLLRMSSGEITRRFSAGQVYTLVANDSQRFEMFANFIHAPWLSAIALAVVYAVLWVRVGPRAASAGCGVVVLSVALQLDLALRFKRLRVWAARASDARVRLISELVEGVLAIKVLRWERPFADKVATLRKNEAASILRSQRLKGVNSAFYFATAALASLVTFVVYVYADRGRLTIEKASTVVAMLSVLRLVIGKFLARFTSLAPEVLVAIRRMQKFLLASEVAGETGGLSSLAPIDSTVVKDVVLSLEGAAFRWPTTDDDAALPSSSSPSDDHEKEKNGGDDAGVTTSTEECPPLLSGAECDRDEKSPLGRALVKLDREIDAEIVPSRVPDIEEGGPMSAASATVSEITLEARLGEVVFVVGPVGSGKSSLLEALLGELELVAGEARCRPDVRVAYASQRPTIFAATVRENVQFGSRWDERAYERALSLAELGPDLALFANGDRTEIGERGVNLSGGQQARVGFARACYAALVSPPPFLLLVDDALAAVDGAVAGKLANNIRSLATEDNCAIIFATHQTRFIGSVADKLLTLDQAGRATIAFVSRSADVEAIGGGGGGTEEQQGGEIRLVLEVERVTQQDDDEGISAEKEVSSRAEAKKAPDGAAGELVVKEDRAVGRVQRSTWLAYAAAGGACSVMVTAIFFVTAQLAMIAAEGYTLRWSRAGRQSRQQHAVVYASVVGVAMASALGASAMFFSVTSRASTQLHDGALRRVLASPLSFFHANPSGRVVNRFSSDVSAVDELLAQSLFDFIQVALIMASAVLLAVATVWWVALALPLLFYAFTRLDAFVAASMNELKRLDNINKSPVFEIYAGTLRGLVTTRAFSGASAHAEAVMYAKLTTSAKSYYWWLCTNRFLGFALDGLCTLLVAFLCCLAVVLRDRISPELLALALIYGAQLSGNFQYCVRQKALTETYMTSVERLLHFRDKIAIEEDAAATTKAPASWPTKGAITFEAVSCRYRPDLPTVLFDLTISFPAGRKTGVVGRTGSGKSSLLLSISRLNDVFAGRILVDGIDVRSLDLDALRSAMAAIPQEPTLFSGTLRFNVDPFDQHSNADCVAALRRAGLPIDGEAALDDVVDEGGSNYSVGQRQLLCLARALLLRRRIVSIDEATAHVDGETDHLIQETLRTAFTDTTVLVVAHRIPTILDAEFVVVLDAGRVVESGPPSDLTQRPDGIFAQMHVASTASIAPA</sequence>
<keyword evidence="8 10" id="KW-0472">Membrane</keyword>
<evidence type="ECO:0000256" key="4">
    <source>
        <dbReference type="ARBA" id="ARBA00022692"/>
    </source>
</evidence>
<dbReference type="SUPFAM" id="SSF90123">
    <property type="entry name" value="ABC transporter transmembrane region"/>
    <property type="match status" value="2"/>
</dbReference>
<keyword evidence="6" id="KW-0067">ATP-binding</keyword>
<feature type="compositionally biased region" description="Basic and acidic residues" evidence="9">
    <location>
        <begin position="436"/>
        <end position="446"/>
    </location>
</feature>
<gene>
    <name evidence="13" type="ORF">CTAYLR_001297</name>
</gene>
<evidence type="ECO:0000256" key="2">
    <source>
        <dbReference type="ARBA" id="ARBA00009726"/>
    </source>
</evidence>
<dbReference type="InterPro" id="IPR044726">
    <property type="entry name" value="ABCC_6TM_D2"/>
</dbReference>
<feature type="domain" description="ABC transmembrane type-1" evidence="12">
    <location>
        <begin position="87"/>
        <end position="369"/>
    </location>
</feature>